<evidence type="ECO:0000256" key="2">
    <source>
        <dbReference type="ARBA" id="ARBA00022729"/>
    </source>
</evidence>
<dbReference type="InterPro" id="IPR002937">
    <property type="entry name" value="Amino_oxidase"/>
</dbReference>
<evidence type="ECO:0000313" key="8">
    <source>
        <dbReference type="Proteomes" id="UP000075787"/>
    </source>
</evidence>
<dbReference type="Pfam" id="PF01593">
    <property type="entry name" value="Amino_oxidase"/>
    <property type="match status" value="1"/>
</dbReference>
<reference evidence="7 8" key="1">
    <citation type="submission" date="2015-12" db="EMBL/GenBank/DDBJ databases">
        <title>Genome sequence of Tistrella mobilis MCCC 1A02139.</title>
        <authorList>
            <person name="Lu L."/>
            <person name="Lai Q."/>
            <person name="Shao Z."/>
            <person name="Qian P."/>
        </authorList>
    </citation>
    <scope>NUCLEOTIDE SEQUENCE [LARGE SCALE GENOMIC DNA]</scope>
    <source>
        <strain evidence="7 8">MCCC 1A02139</strain>
    </source>
</reference>
<keyword evidence="3" id="KW-0274">FAD</keyword>
<dbReference type="RefSeq" id="WP_062764453.1">
    <property type="nucleotide sequence ID" value="NZ_CP121043.1"/>
</dbReference>
<dbReference type="InterPro" id="IPR052206">
    <property type="entry name" value="Retinol_saturase"/>
</dbReference>
<dbReference type="SUPFAM" id="SSF51905">
    <property type="entry name" value="FAD/NAD(P)-binding domain"/>
    <property type="match status" value="1"/>
</dbReference>
<comment type="caution">
    <text evidence="7">The sequence shown here is derived from an EMBL/GenBank/DDBJ whole genome shotgun (WGS) entry which is preliminary data.</text>
</comment>
<keyword evidence="1" id="KW-0285">Flavoprotein</keyword>
<evidence type="ECO:0000256" key="3">
    <source>
        <dbReference type="ARBA" id="ARBA00022827"/>
    </source>
</evidence>
<dbReference type="Gene3D" id="3.50.50.60">
    <property type="entry name" value="FAD/NAD(P)-binding domain"/>
    <property type="match status" value="2"/>
</dbReference>
<protein>
    <recommendedName>
        <fullName evidence="6">Amine oxidase domain-containing protein</fullName>
    </recommendedName>
</protein>
<evidence type="ECO:0000256" key="4">
    <source>
        <dbReference type="ARBA" id="ARBA00022857"/>
    </source>
</evidence>
<keyword evidence="5" id="KW-0520">NAD</keyword>
<evidence type="ECO:0000256" key="1">
    <source>
        <dbReference type="ARBA" id="ARBA00022630"/>
    </source>
</evidence>
<dbReference type="OrthoDB" id="9774675at2"/>
<evidence type="ECO:0000259" key="6">
    <source>
        <dbReference type="Pfam" id="PF01593"/>
    </source>
</evidence>
<evidence type="ECO:0000256" key="5">
    <source>
        <dbReference type="ARBA" id="ARBA00023027"/>
    </source>
</evidence>
<feature type="domain" description="Amine oxidase" evidence="6">
    <location>
        <begin position="27"/>
        <end position="297"/>
    </location>
</feature>
<dbReference type="PANTHER" id="PTHR46091">
    <property type="entry name" value="BLR7054 PROTEIN"/>
    <property type="match status" value="1"/>
</dbReference>
<proteinExistence type="predicted"/>
<name>A0A162KWH4_9PROT</name>
<organism evidence="7 8">
    <name type="scientific">Tistrella mobilis</name>
    <dbReference type="NCBI Taxonomy" id="171437"/>
    <lineage>
        <taxon>Bacteria</taxon>
        <taxon>Pseudomonadati</taxon>
        <taxon>Pseudomonadota</taxon>
        <taxon>Alphaproteobacteria</taxon>
        <taxon>Geminicoccales</taxon>
        <taxon>Geminicoccaceae</taxon>
        <taxon>Tistrella</taxon>
    </lineage>
</organism>
<dbReference type="GO" id="GO:0016491">
    <property type="term" value="F:oxidoreductase activity"/>
    <property type="evidence" value="ECO:0007669"/>
    <property type="project" value="InterPro"/>
</dbReference>
<dbReference type="EMBL" id="LPZR01000157">
    <property type="protein sequence ID" value="KYO52313.1"/>
    <property type="molecule type" value="Genomic_DNA"/>
</dbReference>
<dbReference type="PANTHER" id="PTHR46091:SF3">
    <property type="entry name" value="AMINE OXIDASE DOMAIN-CONTAINING PROTEIN"/>
    <property type="match status" value="1"/>
</dbReference>
<dbReference type="AlphaFoldDB" id="A0A162KWH4"/>
<keyword evidence="2" id="KW-0732">Signal</keyword>
<gene>
    <name evidence="7" type="ORF">AUP44_00765</name>
</gene>
<accession>A0A162KWH4</accession>
<sequence>MYTQGRPYRRRDGIPHGFDAIVIGSGMGGLGVASVLAQQGMRMLVLEQNAVIGGLTQSYDRAGYRWTVGMHYIGDVASPRTLTWKMFDYAARGGIRWAHLPPIYNRMNIAGREYRIPAGVEAYRAALHGWFPQEAAAIDRYLELLAAASKSSGPFFALKAFPADRPMPALEAMTAPFRDFARRTTREVIADLTADPELTAVLTANWGDYGIEPARSSFAMHAMLAKHYMNGASYPHGGGRAFADAIVPVIEAAGGLVLHGAEVARILVEDGRATGVVMASGEEVRAGVVISGAGLRNTFGRLMAPEARAAAGLDRMRESVTYTNTVVGLHIGLEGDAATLGLEPANIWAHPGTDFDANLAAHRADFDAPFPFHFITFASAKDPTWNEAFPNRSTIEMHALTDYRHFARWQGTRWMKRGADYEAMKARVQERLLADLYRLVPATRGAVRYVEVSTPLTYETFVRQQYGDFLGVESSPRRYEQDWLRAQTPVPGLYLTGQDVTSDGIIGALFGGVLCASAVTGRDMVDEIKKAPVFAQGIS</sequence>
<dbReference type="InterPro" id="IPR036188">
    <property type="entry name" value="FAD/NAD-bd_sf"/>
</dbReference>
<keyword evidence="4" id="KW-0521">NADP</keyword>
<dbReference type="GeneID" id="97239635"/>
<evidence type="ECO:0000313" key="7">
    <source>
        <dbReference type="EMBL" id="KYO52313.1"/>
    </source>
</evidence>
<dbReference type="Proteomes" id="UP000075787">
    <property type="component" value="Unassembled WGS sequence"/>
</dbReference>